<dbReference type="EMBL" id="JAHQXF010000002">
    <property type="protein sequence ID" value="MBV0924994.1"/>
    <property type="molecule type" value="Genomic_DNA"/>
</dbReference>
<dbReference type="AlphaFoldDB" id="A0A8J7YBT1"/>
<feature type="region of interest" description="Disordered" evidence="1">
    <location>
        <begin position="26"/>
        <end position="54"/>
    </location>
</feature>
<evidence type="ECO:0008006" key="4">
    <source>
        <dbReference type="Google" id="ProtNLM"/>
    </source>
</evidence>
<dbReference type="RefSeq" id="WP_162317838.1">
    <property type="nucleotide sequence ID" value="NZ_JAHQXF010000002.1"/>
</dbReference>
<name>A0A8J7YBT1_9EURY</name>
<reference evidence="2 3" key="1">
    <citation type="submission" date="2021-06" db="EMBL/GenBank/DDBJ databases">
        <title>New haloarchaea isolates fom saline soil.</title>
        <authorList>
            <person name="Duran-Viseras A."/>
            <person name="Sanchez-Porro C.S."/>
            <person name="Ventosa A."/>
        </authorList>
    </citation>
    <scope>NUCLEOTIDE SEQUENCE [LARGE SCALE GENOMIC DNA]</scope>
    <source>
        <strain evidence="2 3">JCM 183640</strain>
    </source>
</reference>
<accession>A0A8J7YBT1</accession>
<comment type="caution">
    <text evidence="2">The sequence shown here is derived from an EMBL/GenBank/DDBJ whole genome shotgun (WGS) entry which is preliminary data.</text>
</comment>
<dbReference type="PROSITE" id="PS51257">
    <property type="entry name" value="PROKAR_LIPOPROTEIN"/>
    <property type="match status" value="1"/>
</dbReference>
<evidence type="ECO:0000256" key="1">
    <source>
        <dbReference type="SAM" id="MobiDB-lite"/>
    </source>
</evidence>
<dbReference type="OrthoDB" id="168022at2157"/>
<keyword evidence="3" id="KW-1185">Reference proteome</keyword>
<gene>
    <name evidence="2" type="ORF">KTS45_12380</name>
</gene>
<feature type="compositionally biased region" description="Basic and acidic residues" evidence="1">
    <location>
        <begin position="42"/>
        <end position="53"/>
    </location>
</feature>
<protein>
    <recommendedName>
        <fullName evidence="4">Lipoprotein</fullName>
    </recommendedName>
</protein>
<evidence type="ECO:0000313" key="3">
    <source>
        <dbReference type="Proteomes" id="UP000766550"/>
    </source>
</evidence>
<organism evidence="2 3">
    <name type="scientific">Haloarcula limicola</name>
    <dbReference type="NCBI Taxonomy" id="1429915"/>
    <lineage>
        <taxon>Archaea</taxon>
        <taxon>Methanobacteriati</taxon>
        <taxon>Methanobacteriota</taxon>
        <taxon>Stenosarchaea group</taxon>
        <taxon>Halobacteria</taxon>
        <taxon>Halobacteriales</taxon>
        <taxon>Haloarculaceae</taxon>
        <taxon>Haloarcula</taxon>
    </lineage>
</organism>
<sequence>MHRRTLLAGFAGLFGGCAGLGANAGSAADSVTPAPVPSATETARRGRERDPFDGRTCPTFDVRTDQTVCSHTQSETAPLALTPSRPVVALADGVPASPLWITLQWRGAGDLSVFAESWYLRRRTGDEWTPAAVTPSSSRLVTLDPGEQFAWVLGGDSTTRAVTVDATLEPGSYAFAVQTVGAESRLHSECLALFDAVEERG</sequence>
<proteinExistence type="predicted"/>
<dbReference type="Proteomes" id="UP000766550">
    <property type="component" value="Unassembled WGS sequence"/>
</dbReference>
<evidence type="ECO:0000313" key="2">
    <source>
        <dbReference type="EMBL" id="MBV0924994.1"/>
    </source>
</evidence>